<dbReference type="OrthoDB" id="92877at2"/>
<protein>
    <submittedName>
        <fullName evidence="2">Integrase catalytic subunit</fullName>
    </submittedName>
</protein>
<feature type="domain" description="Integrase catalytic" evidence="1">
    <location>
        <begin position="124"/>
        <end position="279"/>
    </location>
</feature>
<dbReference type="PROSITE" id="PS50994">
    <property type="entry name" value="INTEGRASE"/>
    <property type="match status" value="1"/>
</dbReference>
<dbReference type="STRING" id="1300222.I532_03700"/>
<dbReference type="NCBIfam" id="NF033546">
    <property type="entry name" value="transpos_IS21"/>
    <property type="match status" value="1"/>
</dbReference>
<organism evidence="2 3">
    <name type="scientific">Brevibacillus borstelensis AK1</name>
    <dbReference type="NCBI Taxonomy" id="1300222"/>
    <lineage>
        <taxon>Bacteria</taxon>
        <taxon>Bacillati</taxon>
        <taxon>Bacillota</taxon>
        <taxon>Bacilli</taxon>
        <taxon>Bacillales</taxon>
        <taxon>Paenibacillaceae</taxon>
        <taxon>Brevibacillus</taxon>
    </lineage>
</organism>
<dbReference type="GO" id="GO:0015074">
    <property type="term" value="P:DNA integration"/>
    <property type="evidence" value="ECO:0007669"/>
    <property type="project" value="InterPro"/>
</dbReference>
<evidence type="ECO:0000313" key="3">
    <source>
        <dbReference type="Proteomes" id="UP000012081"/>
    </source>
</evidence>
<dbReference type="SUPFAM" id="SSF53098">
    <property type="entry name" value="Ribonuclease H-like"/>
    <property type="match status" value="1"/>
</dbReference>
<dbReference type="InterPro" id="IPR001584">
    <property type="entry name" value="Integrase_cat-core"/>
</dbReference>
<dbReference type="AlphaFoldDB" id="M8DM32"/>
<reference evidence="2 3" key="1">
    <citation type="submission" date="2013-03" db="EMBL/GenBank/DDBJ databases">
        <title>Assembly of a new bacterial strain Brevibacillus borstelensis AK1.</title>
        <authorList>
            <person name="Rajan I."/>
            <person name="PoliReddy D."/>
            <person name="Sugumar T."/>
            <person name="Rathinam K."/>
            <person name="Alqarawi S."/>
            <person name="Khalil A.B."/>
            <person name="Sivakumar N."/>
        </authorList>
    </citation>
    <scope>NUCLEOTIDE SEQUENCE [LARGE SCALE GENOMIC DNA]</scope>
    <source>
        <strain evidence="2 3">AK1</strain>
    </source>
</reference>
<comment type="caution">
    <text evidence="2">The sequence shown here is derived from an EMBL/GenBank/DDBJ whole genome shotgun (WGS) entry which is preliminary data.</text>
</comment>
<sequence>MLVMAQQHYIKNLRDVKDQSISQIVEQTGVNWRTAKKYVDRSDWNKPERPLRGKFPIMEAYREQVDTWLMEDQSCPQKQRHTAKRIYDRLVSEFGFAGSERTVRYYVAKRKLELQIEKSEPYIRLEHPGGEAQEDFGTFQAIIGGELVERKMLILSYPYSNAAFVFVTPKENTECFLEGLRQLFEICGGVPNRIWFDNLSAAVVSVGTDGRRRLTDEFQRFALHYRFQPVFCNPAQGNEKGHVENNVGYARRNWCFLLPVANDLEQLSKSVVKSPISAV</sequence>
<dbReference type="EMBL" id="APBN01000001">
    <property type="protein sequence ID" value="EMT54678.1"/>
    <property type="molecule type" value="Genomic_DNA"/>
</dbReference>
<dbReference type="RefSeq" id="WP_003386480.1">
    <property type="nucleotide sequence ID" value="NZ_APBN01000001.1"/>
</dbReference>
<dbReference type="PATRIC" id="fig|1300222.3.peg.786"/>
<dbReference type="InterPro" id="IPR012337">
    <property type="entry name" value="RNaseH-like_sf"/>
</dbReference>
<dbReference type="Proteomes" id="UP000012081">
    <property type="component" value="Unassembled WGS sequence"/>
</dbReference>
<name>M8DM32_9BACL</name>
<dbReference type="GO" id="GO:0003676">
    <property type="term" value="F:nucleic acid binding"/>
    <property type="evidence" value="ECO:0007669"/>
    <property type="project" value="InterPro"/>
</dbReference>
<evidence type="ECO:0000259" key="1">
    <source>
        <dbReference type="PROSITE" id="PS50994"/>
    </source>
</evidence>
<dbReference type="Gene3D" id="3.30.420.10">
    <property type="entry name" value="Ribonuclease H-like superfamily/Ribonuclease H"/>
    <property type="match status" value="1"/>
</dbReference>
<dbReference type="PANTHER" id="PTHR35004:SF7">
    <property type="entry name" value="INTEGRASE PROTEIN"/>
    <property type="match status" value="1"/>
</dbReference>
<keyword evidence="3" id="KW-1185">Reference proteome</keyword>
<accession>M8DM32</accession>
<evidence type="ECO:0000313" key="2">
    <source>
        <dbReference type="EMBL" id="EMT54678.1"/>
    </source>
</evidence>
<proteinExistence type="predicted"/>
<gene>
    <name evidence="2" type="ORF">I532_03700</name>
</gene>
<dbReference type="InterPro" id="IPR036397">
    <property type="entry name" value="RNaseH_sf"/>
</dbReference>
<dbReference type="PANTHER" id="PTHR35004">
    <property type="entry name" value="TRANSPOSASE RV3428C-RELATED"/>
    <property type="match status" value="1"/>
</dbReference>